<protein>
    <submittedName>
        <fullName evidence="3">Helix-turn-helix transcriptional regulator</fullName>
    </submittedName>
</protein>
<dbReference type="GO" id="GO:0003677">
    <property type="term" value="F:DNA binding"/>
    <property type="evidence" value="ECO:0007669"/>
    <property type="project" value="InterPro"/>
</dbReference>
<dbReference type="Gene3D" id="1.10.260.40">
    <property type="entry name" value="lambda repressor-like DNA-binding domains"/>
    <property type="match status" value="1"/>
</dbReference>
<dbReference type="Proteomes" id="UP000442707">
    <property type="component" value="Unassembled WGS sequence"/>
</dbReference>
<reference evidence="3 4" key="1">
    <citation type="submission" date="2019-09" db="EMBL/GenBank/DDBJ databases">
        <title>Screening of Novel Bioactive Compounds from Soil-Associated.</title>
        <authorList>
            <person name="Zhao S."/>
        </authorList>
    </citation>
    <scope>NUCLEOTIDE SEQUENCE [LARGE SCALE GENOMIC DNA]</scope>
    <source>
        <strain evidence="3 4">HIT-DPA4</strain>
    </source>
</reference>
<feature type="domain" description="HTH cro/C1-type" evidence="2">
    <location>
        <begin position="26"/>
        <end position="85"/>
    </location>
</feature>
<keyword evidence="4" id="KW-1185">Reference proteome</keyword>
<dbReference type="InterPro" id="IPR010982">
    <property type="entry name" value="Lambda_DNA-bd_dom_sf"/>
</dbReference>
<gene>
    <name evidence="3" type="ORF">F7R91_05680</name>
</gene>
<sequence>MTANETPEPSKGPGWGPTSRHVAANLKRLRTARGLSTTRLSDALKEAGQPIPATGITRIEKGERRVDVDDLTALAVVLGVSPSALLLPPTKSPQEVVEITGGGEVASDTAWAWADGTRPLRMEAGHEYAATLEYALYSRPPWLQPGGPQGYVGEHAKQAAKTTELADLIGALLSNPTALREFLKEHDRPEAGGE</sequence>
<organism evidence="3 4">
    <name type="scientific">Streptomyces luteolifulvus</name>
    <dbReference type="NCBI Taxonomy" id="2615112"/>
    <lineage>
        <taxon>Bacteria</taxon>
        <taxon>Bacillati</taxon>
        <taxon>Actinomycetota</taxon>
        <taxon>Actinomycetes</taxon>
        <taxon>Kitasatosporales</taxon>
        <taxon>Streptomycetaceae</taxon>
        <taxon>Streptomyces</taxon>
    </lineage>
</organism>
<dbReference type="SMART" id="SM00530">
    <property type="entry name" value="HTH_XRE"/>
    <property type="match status" value="1"/>
</dbReference>
<dbReference type="RefSeq" id="WP_150945124.1">
    <property type="nucleotide sequence ID" value="NZ_VZRB01000003.1"/>
</dbReference>
<evidence type="ECO:0000256" key="1">
    <source>
        <dbReference type="SAM" id="MobiDB-lite"/>
    </source>
</evidence>
<name>A0A6H9V5V6_9ACTN</name>
<evidence type="ECO:0000313" key="4">
    <source>
        <dbReference type="Proteomes" id="UP000442707"/>
    </source>
</evidence>
<dbReference type="EMBL" id="VZRB01000003">
    <property type="protein sequence ID" value="KAB1149249.1"/>
    <property type="molecule type" value="Genomic_DNA"/>
</dbReference>
<evidence type="ECO:0000259" key="2">
    <source>
        <dbReference type="PROSITE" id="PS50943"/>
    </source>
</evidence>
<evidence type="ECO:0000313" key="3">
    <source>
        <dbReference type="EMBL" id="KAB1149249.1"/>
    </source>
</evidence>
<dbReference type="CDD" id="cd00093">
    <property type="entry name" value="HTH_XRE"/>
    <property type="match status" value="1"/>
</dbReference>
<comment type="caution">
    <text evidence="3">The sequence shown here is derived from an EMBL/GenBank/DDBJ whole genome shotgun (WGS) entry which is preliminary data.</text>
</comment>
<proteinExistence type="predicted"/>
<dbReference type="SUPFAM" id="SSF47413">
    <property type="entry name" value="lambda repressor-like DNA-binding domains"/>
    <property type="match status" value="1"/>
</dbReference>
<dbReference type="Pfam" id="PF13560">
    <property type="entry name" value="HTH_31"/>
    <property type="match status" value="1"/>
</dbReference>
<dbReference type="AlphaFoldDB" id="A0A6H9V5V6"/>
<dbReference type="InterPro" id="IPR001387">
    <property type="entry name" value="Cro/C1-type_HTH"/>
</dbReference>
<accession>A0A6H9V5V6</accession>
<dbReference type="PROSITE" id="PS50943">
    <property type="entry name" value="HTH_CROC1"/>
    <property type="match status" value="1"/>
</dbReference>
<feature type="region of interest" description="Disordered" evidence="1">
    <location>
        <begin position="1"/>
        <end position="20"/>
    </location>
</feature>